<comment type="caution">
    <text evidence="2">The sequence shown here is derived from an EMBL/GenBank/DDBJ whole genome shotgun (WGS) entry which is preliminary data.</text>
</comment>
<proteinExistence type="predicted"/>
<organism evidence="2 3">
    <name type="scientific">Lithospermum erythrorhizon</name>
    <name type="common">Purple gromwell</name>
    <name type="synonym">Lithospermum officinale var. erythrorhizon</name>
    <dbReference type="NCBI Taxonomy" id="34254"/>
    <lineage>
        <taxon>Eukaryota</taxon>
        <taxon>Viridiplantae</taxon>
        <taxon>Streptophyta</taxon>
        <taxon>Embryophyta</taxon>
        <taxon>Tracheophyta</taxon>
        <taxon>Spermatophyta</taxon>
        <taxon>Magnoliopsida</taxon>
        <taxon>eudicotyledons</taxon>
        <taxon>Gunneridae</taxon>
        <taxon>Pentapetalae</taxon>
        <taxon>asterids</taxon>
        <taxon>lamiids</taxon>
        <taxon>Boraginales</taxon>
        <taxon>Boraginaceae</taxon>
        <taxon>Boraginoideae</taxon>
        <taxon>Lithospermeae</taxon>
        <taxon>Lithospermum</taxon>
    </lineage>
</organism>
<feature type="compositionally biased region" description="Polar residues" evidence="1">
    <location>
        <begin position="69"/>
        <end position="92"/>
    </location>
</feature>
<evidence type="ECO:0000313" key="2">
    <source>
        <dbReference type="EMBL" id="GAA0185490.1"/>
    </source>
</evidence>
<evidence type="ECO:0000256" key="1">
    <source>
        <dbReference type="SAM" id="MobiDB-lite"/>
    </source>
</evidence>
<feature type="region of interest" description="Disordered" evidence="1">
    <location>
        <begin position="1"/>
        <end position="92"/>
    </location>
</feature>
<feature type="compositionally biased region" description="Low complexity" evidence="1">
    <location>
        <begin position="48"/>
        <end position="59"/>
    </location>
</feature>
<gene>
    <name evidence="2" type="ORF">LIER_32778</name>
</gene>
<dbReference type="AlphaFoldDB" id="A0AAV3RXX7"/>
<accession>A0AAV3RXX7</accession>
<keyword evidence="3" id="KW-1185">Reference proteome</keyword>
<dbReference type="Proteomes" id="UP001454036">
    <property type="component" value="Unassembled WGS sequence"/>
</dbReference>
<name>A0AAV3RXX7_LITER</name>
<dbReference type="EMBL" id="BAABME010012750">
    <property type="protein sequence ID" value="GAA0185490.1"/>
    <property type="molecule type" value="Genomic_DNA"/>
</dbReference>
<reference evidence="2 3" key="1">
    <citation type="submission" date="2024-01" db="EMBL/GenBank/DDBJ databases">
        <title>The complete chloroplast genome sequence of Lithospermum erythrorhizon: insights into the phylogenetic relationship among Boraginaceae species and the maternal lineages of purple gromwells.</title>
        <authorList>
            <person name="Okada T."/>
            <person name="Watanabe K."/>
        </authorList>
    </citation>
    <scope>NUCLEOTIDE SEQUENCE [LARGE SCALE GENOMIC DNA]</scope>
</reference>
<protein>
    <submittedName>
        <fullName evidence="2">Uncharacterized protein</fullName>
    </submittedName>
</protein>
<evidence type="ECO:0000313" key="3">
    <source>
        <dbReference type="Proteomes" id="UP001454036"/>
    </source>
</evidence>
<sequence>MSSGNNDAPETTAPPPTPIPTGRSDPQEVTQRVAGQMDNDEEIMENESTTASLSTSCSLEPLSIRPPTVSDNIRQPNDTSTSAGNSQTVALA</sequence>